<feature type="transmembrane region" description="Helical" evidence="2">
    <location>
        <begin position="255"/>
        <end position="277"/>
    </location>
</feature>
<feature type="region of interest" description="Disordered" evidence="1">
    <location>
        <begin position="302"/>
        <end position="338"/>
    </location>
</feature>
<keyword evidence="2" id="KW-1133">Transmembrane helix</keyword>
<keyword evidence="4" id="KW-1185">Reference proteome</keyword>
<keyword evidence="2" id="KW-0472">Membrane</keyword>
<evidence type="ECO:0000256" key="1">
    <source>
        <dbReference type="SAM" id="MobiDB-lite"/>
    </source>
</evidence>
<feature type="transmembrane region" description="Helical" evidence="2">
    <location>
        <begin position="139"/>
        <end position="161"/>
    </location>
</feature>
<accession>A0A1Y2CMD7</accession>
<evidence type="ECO:0000256" key="2">
    <source>
        <dbReference type="SAM" id="Phobius"/>
    </source>
</evidence>
<keyword evidence="2" id="KW-0812">Transmembrane</keyword>
<feature type="transmembrane region" description="Helical" evidence="2">
    <location>
        <begin position="98"/>
        <end position="118"/>
    </location>
</feature>
<evidence type="ECO:0000313" key="3">
    <source>
        <dbReference type="EMBL" id="ORY48034.1"/>
    </source>
</evidence>
<dbReference type="OrthoDB" id="2119839at2759"/>
<organism evidence="3 4">
    <name type="scientific">Rhizoclosmatium globosum</name>
    <dbReference type="NCBI Taxonomy" id="329046"/>
    <lineage>
        <taxon>Eukaryota</taxon>
        <taxon>Fungi</taxon>
        <taxon>Fungi incertae sedis</taxon>
        <taxon>Chytridiomycota</taxon>
        <taxon>Chytridiomycota incertae sedis</taxon>
        <taxon>Chytridiomycetes</taxon>
        <taxon>Chytridiales</taxon>
        <taxon>Chytriomycetaceae</taxon>
        <taxon>Rhizoclosmatium</taxon>
    </lineage>
</organism>
<reference evidence="3 4" key="1">
    <citation type="submission" date="2016-07" db="EMBL/GenBank/DDBJ databases">
        <title>Pervasive Adenine N6-methylation of Active Genes in Fungi.</title>
        <authorList>
            <consortium name="DOE Joint Genome Institute"/>
            <person name="Mondo S.J."/>
            <person name="Dannebaum R.O."/>
            <person name="Kuo R.C."/>
            <person name="Labutti K."/>
            <person name="Haridas S."/>
            <person name="Kuo A."/>
            <person name="Salamov A."/>
            <person name="Ahrendt S.R."/>
            <person name="Lipzen A."/>
            <person name="Sullivan W."/>
            <person name="Andreopoulos W.B."/>
            <person name="Clum A."/>
            <person name="Lindquist E."/>
            <person name="Daum C."/>
            <person name="Ramamoorthy G.K."/>
            <person name="Gryganskyi A."/>
            <person name="Culley D."/>
            <person name="Magnuson J.K."/>
            <person name="James T.Y."/>
            <person name="O'Malley M.A."/>
            <person name="Stajich J.E."/>
            <person name="Spatafora J.W."/>
            <person name="Visel A."/>
            <person name="Grigoriev I.V."/>
        </authorList>
    </citation>
    <scope>NUCLEOTIDE SEQUENCE [LARGE SCALE GENOMIC DNA]</scope>
    <source>
        <strain evidence="3 4">JEL800</strain>
    </source>
</reference>
<feature type="compositionally biased region" description="Low complexity" evidence="1">
    <location>
        <begin position="309"/>
        <end position="323"/>
    </location>
</feature>
<dbReference type="AlphaFoldDB" id="A0A1Y2CMD7"/>
<comment type="caution">
    <text evidence="3">The sequence shown here is derived from an EMBL/GenBank/DDBJ whole genome shotgun (WGS) entry which is preliminary data.</text>
</comment>
<feature type="transmembrane region" description="Helical" evidence="2">
    <location>
        <begin position="220"/>
        <end position="243"/>
    </location>
</feature>
<dbReference type="EMBL" id="MCGO01000012">
    <property type="protein sequence ID" value="ORY48034.1"/>
    <property type="molecule type" value="Genomic_DNA"/>
</dbReference>
<sequence>MSNRTNSTNSGSWIVNNFDALSTSVWNYSAYICVASSLLQLLLLYYIEELYTFKPSAWKRAATPANILIAIIAFANGLQNLCGYLIDYTNDKVVYAFYNILSSFCNFTQWVSILYYSWKVRGTAIVEIVAPRIQFLAPILFGLFVLSEASLTAMFTAQSILPFDHPMQDPLTVWHNAITNVAVADLLLFDTTIVLCYLVYLCKLQCNSICSVDVARFKIIAVFGAWSEFILLLGQLSILIPSYVVFDYTNPGVCVALLISEAIAINPNTTYVFLQIWMKVALIKAKRNSTAHRVESIEKAKMTTKQVHSSSSSQSQNEHQSSSITRQQSSLLEKGSKK</sequence>
<evidence type="ECO:0000313" key="4">
    <source>
        <dbReference type="Proteomes" id="UP000193642"/>
    </source>
</evidence>
<name>A0A1Y2CMD7_9FUNG</name>
<proteinExistence type="predicted"/>
<feature type="transmembrane region" description="Helical" evidence="2">
    <location>
        <begin position="67"/>
        <end position="86"/>
    </location>
</feature>
<feature type="transmembrane region" description="Helical" evidence="2">
    <location>
        <begin position="181"/>
        <end position="200"/>
    </location>
</feature>
<gene>
    <name evidence="3" type="ORF">BCR33DRAFT_57269</name>
</gene>
<dbReference type="Proteomes" id="UP000193642">
    <property type="component" value="Unassembled WGS sequence"/>
</dbReference>
<feature type="transmembrane region" description="Helical" evidence="2">
    <location>
        <begin position="28"/>
        <end position="47"/>
    </location>
</feature>
<protein>
    <submittedName>
        <fullName evidence="3">Uncharacterized protein</fullName>
    </submittedName>
</protein>